<dbReference type="PANTHER" id="PTHR20914:SF9">
    <property type="entry name" value="COILED, ISOFORM A"/>
    <property type="match status" value="1"/>
</dbReference>
<feature type="signal peptide" evidence="3">
    <location>
        <begin position="1"/>
        <end position="19"/>
    </location>
</feature>
<evidence type="ECO:0000259" key="4">
    <source>
        <dbReference type="SMART" id="SM00134"/>
    </source>
</evidence>
<feature type="domain" description="UPAR/Ly6" evidence="4">
    <location>
        <begin position="114"/>
        <end position="199"/>
    </location>
</feature>
<feature type="chain" id="PRO_5042819838" description="UPAR/Ly6 domain-containing protein" evidence="3">
    <location>
        <begin position="20"/>
        <end position="208"/>
    </location>
</feature>
<dbReference type="Proteomes" id="UP001356427">
    <property type="component" value="Unassembled WGS sequence"/>
</dbReference>
<dbReference type="EMBL" id="JAGTTL010000026">
    <property type="protein sequence ID" value="KAK6301801.1"/>
    <property type="molecule type" value="Genomic_DNA"/>
</dbReference>
<dbReference type="AlphaFoldDB" id="A0AAN8LJ44"/>
<name>A0AAN8LJ44_9TELE</name>
<comment type="subcellular location">
    <subcellularLocation>
        <location evidence="1">Secreted</location>
    </subcellularLocation>
</comment>
<dbReference type="InterPro" id="IPR045860">
    <property type="entry name" value="Snake_toxin-like_sf"/>
</dbReference>
<accession>A0AAN8LJ44</accession>
<dbReference type="InterPro" id="IPR016054">
    <property type="entry name" value="LY6_UPA_recep-like"/>
</dbReference>
<dbReference type="SUPFAM" id="SSF57302">
    <property type="entry name" value="Snake toxin-like"/>
    <property type="match status" value="2"/>
</dbReference>
<proteinExistence type="predicted"/>
<evidence type="ECO:0000256" key="3">
    <source>
        <dbReference type="SAM" id="SignalP"/>
    </source>
</evidence>
<evidence type="ECO:0000256" key="2">
    <source>
        <dbReference type="ARBA" id="ARBA00022525"/>
    </source>
</evidence>
<organism evidence="5 6">
    <name type="scientific">Coregonus suidteri</name>
    <dbReference type="NCBI Taxonomy" id="861788"/>
    <lineage>
        <taxon>Eukaryota</taxon>
        <taxon>Metazoa</taxon>
        <taxon>Chordata</taxon>
        <taxon>Craniata</taxon>
        <taxon>Vertebrata</taxon>
        <taxon>Euteleostomi</taxon>
        <taxon>Actinopterygii</taxon>
        <taxon>Neopterygii</taxon>
        <taxon>Teleostei</taxon>
        <taxon>Protacanthopterygii</taxon>
        <taxon>Salmoniformes</taxon>
        <taxon>Salmonidae</taxon>
        <taxon>Coregoninae</taxon>
        <taxon>Coregonus</taxon>
    </lineage>
</organism>
<sequence length="208" mass="22558">MTLILKISFTFTLFYTADTLQCYTCESEECSETTLETCSGGEVCSTMTTVFGHLGTRVSKECITREETCVFMDATTKTSMSGGYSHTSNIAYCCSTDGCNRNTLPALNDKPNKLQCYSCKSEEDKVCNTTVQCVGVEDHCFKYTVPARDGSNDGRHLGCASANVCRTYETSPSTPNFNCCKGSLCNNAMDIGLSSLPLLLGLLIISLV</sequence>
<gene>
    <name evidence="5" type="ORF">J4Q44_G00278540</name>
</gene>
<evidence type="ECO:0000256" key="1">
    <source>
        <dbReference type="ARBA" id="ARBA00004613"/>
    </source>
</evidence>
<dbReference type="InterPro" id="IPR050918">
    <property type="entry name" value="CNF-like_PLA2_Inhibitor"/>
</dbReference>
<dbReference type="Gene3D" id="2.10.60.10">
    <property type="entry name" value="CD59"/>
    <property type="match status" value="2"/>
</dbReference>
<evidence type="ECO:0000313" key="5">
    <source>
        <dbReference type="EMBL" id="KAK6301801.1"/>
    </source>
</evidence>
<feature type="domain" description="UPAR/Ly6" evidence="4">
    <location>
        <begin position="20"/>
        <end position="107"/>
    </location>
</feature>
<keyword evidence="3" id="KW-0732">Signal</keyword>
<reference evidence="5 6" key="1">
    <citation type="submission" date="2021-04" db="EMBL/GenBank/DDBJ databases">
        <authorList>
            <person name="De Guttry C."/>
            <person name="Zahm M."/>
            <person name="Klopp C."/>
            <person name="Cabau C."/>
            <person name="Louis A."/>
            <person name="Berthelot C."/>
            <person name="Parey E."/>
            <person name="Roest Crollius H."/>
            <person name="Montfort J."/>
            <person name="Robinson-Rechavi M."/>
            <person name="Bucao C."/>
            <person name="Bouchez O."/>
            <person name="Gislard M."/>
            <person name="Lluch J."/>
            <person name="Milhes M."/>
            <person name="Lampietro C."/>
            <person name="Lopez Roques C."/>
            <person name="Donnadieu C."/>
            <person name="Braasch I."/>
            <person name="Desvignes T."/>
            <person name="Postlethwait J."/>
            <person name="Bobe J."/>
            <person name="Wedekind C."/>
            <person name="Guiguen Y."/>
        </authorList>
    </citation>
    <scope>NUCLEOTIDE SEQUENCE [LARGE SCALE GENOMIC DNA]</scope>
    <source>
        <strain evidence="5">Cs_M1</strain>
        <tissue evidence="5">Blood</tissue>
    </source>
</reference>
<keyword evidence="6" id="KW-1185">Reference proteome</keyword>
<keyword evidence="2" id="KW-0964">Secreted</keyword>
<protein>
    <recommendedName>
        <fullName evidence="4">UPAR/Ly6 domain-containing protein</fullName>
    </recommendedName>
</protein>
<dbReference type="GO" id="GO:0005576">
    <property type="term" value="C:extracellular region"/>
    <property type="evidence" value="ECO:0007669"/>
    <property type="project" value="UniProtKB-SubCell"/>
</dbReference>
<evidence type="ECO:0000313" key="6">
    <source>
        <dbReference type="Proteomes" id="UP001356427"/>
    </source>
</evidence>
<dbReference type="SMART" id="SM00134">
    <property type="entry name" value="LU"/>
    <property type="match status" value="2"/>
</dbReference>
<dbReference type="Pfam" id="PF00021">
    <property type="entry name" value="UPAR_LY6"/>
    <property type="match status" value="2"/>
</dbReference>
<dbReference type="PANTHER" id="PTHR20914">
    <property type="entry name" value="LY6/PLAUR DOMAIN-CONTAINING PROTEIN 8"/>
    <property type="match status" value="1"/>
</dbReference>
<comment type="caution">
    <text evidence="5">The sequence shown here is derived from an EMBL/GenBank/DDBJ whole genome shotgun (WGS) entry which is preliminary data.</text>
</comment>